<reference evidence="1 2" key="1">
    <citation type="journal article" date="2019" name="Genome Biol. Evol.">
        <title>Insights into the evolution of the New World diploid cottons (Gossypium, subgenus Houzingenia) based on genome sequencing.</title>
        <authorList>
            <person name="Grover C.E."/>
            <person name="Arick M.A. 2nd"/>
            <person name="Thrash A."/>
            <person name="Conover J.L."/>
            <person name="Sanders W.S."/>
            <person name="Peterson D.G."/>
            <person name="Frelichowski J.E."/>
            <person name="Scheffler J.A."/>
            <person name="Scheffler B.E."/>
            <person name="Wendel J.F."/>
        </authorList>
    </citation>
    <scope>NUCLEOTIDE SEQUENCE [LARGE SCALE GENOMIC DNA]</scope>
    <source>
        <strain evidence="1">1</strain>
        <tissue evidence="1">Leaf</tissue>
    </source>
</reference>
<accession>A0A7J9MA75</accession>
<protein>
    <submittedName>
        <fullName evidence="1">Uncharacterized protein</fullName>
    </submittedName>
</protein>
<evidence type="ECO:0000313" key="1">
    <source>
        <dbReference type="EMBL" id="MBA0867747.1"/>
    </source>
</evidence>
<comment type="caution">
    <text evidence="1">The sequence shown here is derived from an EMBL/GenBank/DDBJ whole genome shotgun (WGS) entry which is preliminary data.</text>
</comment>
<gene>
    <name evidence="1" type="ORF">Goshw_003587</name>
</gene>
<dbReference type="EMBL" id="JABFAF010000010">
    <property type="protein sequence ID" value="MBA0867747.1"/>
    <property type="molecule type" value="Genomic_DNA"/>
</dbReference>
<evidence type="ECO:0000313" key="2">
    <source>
        <dbReference type="Proteomes" id="UP000593576"/>
    </source>
</evidence>
<proteinExistence type="predicted"/>
<keyword evidence="2" id="KW-1185">Reference proteome</keyword>
<sequence length="33" mass="3837">MGSISLSIFMSRVDHPYTFPLITIFRQPIFYGT</sequence>
<dbReference type="AlphaFoldDB" id="A0A7J9MA75"/>
<dbReference type="Proteomes" id="UP000593576">
    <property type="component" value="Unassembled WGS sequence"/>
</dbReference>
<name>A0A7J9MA75_GOSSC</name>
<dbReference type="OrthoDB" id="10412466at2759"/>
<organism evidence="1 2">
    <name type="scientific">Gossypium schwendimanii</name>
    <name type="common">Cotton</name>
    <dbReference type="NCBI Taxonomy" id="34291"/>
    <lineage>
        <taxon>Eukaryota</taxon>
        <taxon>Viridiplantae</taxon>
        <taxon>Streptophyta</taxon>
        <taxon>Embryophyta</taxon>
        <taxon>Tracheophyta</taxon>
        <taxon>Spermatophyta</taxon>
        <taxon>Magnoliopsida</taxon>
        <taxon>eudicotyledons</taxon>
        <taxon>Gunneridae</taxon>
        <taxon>Pentapetalae</taxon>
        <taxon>rosids</taxon>
        <taxon>malvids</taxon>
        <taxon>Malvales</taxon>
        <taxon>Malvaceae</taxon>
        <taxon>Malvoideae</taxon>
        <taxon>Gossypium</taxon>
    </lineage>
</organism>